<protein>
    <recommendedName>
        <fullName evidence="2">Cyclin-D1-binding protein 1-like N-terminal domain-containing protein</fullName>
    </recommendedName>
</protein>
<dbReference type="AlphaFoldDB" id="A0A1D9PVI3"/>
<reference evidence="4" key="1">
    <citation type="journal article" date="2017" name="Genome Biol. Evol.">
        <title>The complete genome sequence of the phytopathogenic fungus Sclerotinia sclerotiorum reveals insights into the genome architecture of broad host range pathogens.</title>
        <authorList>
            <person name="Derbyshire M."/>
            <person name="Denton-Giles M."/>
            <person name="Hegedus D."/>
            <person name="Seifbarghy S."/>
            <person name="Rollins J."/>
            <person name="van Kan J."/>
            <person name="Seidl M.F."/>
            <person name="Faino L."/>
            <person name="Mbengue M."/>
            <person name="Navaud O."/>
            <person name="Raffaele S."/>
            <person name="Hammond-Kosack K."/>
            <person name="Heard S."/>
            <person name="Oliver R."/>
        </authorList>
    </citation>
    <scope>NUCLEOTIDE SEQUENCE [LARGE SCALE GENOMIC DNA]</scope>
    <source>
        <strain evidence="4">ATCC 18683 / 1980 / Ss-1</strain>
    </source>
</reference>
<feature type="region of interest" description="Disordered" evidence="1">
    <location>
        <begin position="214"/>
        <end position="262"/>
    </location>
</feature>
<feature type="compositionally biased region" description="Basic and acidic residues" evidence="1">
    <location>
        <begin position="35"/>
        <end position="55"/>
    </location>
</feature>
<gene>
    <name evidence="3" type="ORF">sscle_02g014260</name>
</gene>
<dbReference type="Gene3D" id="1.20.1420.10">
    <property type="entry name" value="Talin, central domain"/>
    <property type="match status" value="1"/>
</dbReference>
<evidence type="ECO:0000313" key="3">
    <source>
        <dbReference type="EMBL" id="APA06656.1"/>
    </source>
</evidence>
<evidence type="ECO:0000256" key="1">
    <source>
        <dbReference type="SAM" id="MobiDB-lite"/>
    </source>
</evidence>
<dbReference type="Gene3D" id="1.20.1410.10">
    <property type="entry name" value="I/LWEQ domain"/>
    <property type="match status" value="1"/>
</dbReference>
<dbReference type="EMBL" id="CP017815">
    <property type="protein sequence ID" value="APA06656.1"/>
    <property type="molecule type" value="Genomic_DNA"/>
</dbReference>
<name>A0A1D9PVI3_SCLS1</name>
<proteinExistence type="predicted"/>
<dbReference type="Proteomes" id="UP000177798">
    <property type="component" value="Chromosome 2"/>
</dbReference>
<evidence type="ECO:0000259" key="2">
    <source>
        <dbReference type="Pfam" id="PF13324"/>
    </source>
</evidence>
<dbReference type="Pfam" id="PF13324">
    <property type="entry name" value="GCIP_N"/>
    <property type="match status" value="1"/>
</dbReference>
<accession>A0A1D9PVI3</accession>
<dbReference type="InterPro" id="IPR049317">
    <property type="entry name" value="GCIP-like_N"/>
</dbReference>
<dbReference type="VEuPathDB" id="FungiDB:sscle_02g014260"/>
<feature type="compositionally biased region" description="Acidic residues" evidence="1">
    <location>
        <begin position="214"/>
        <end position="235"/>
    </location>
</feature>
<dbReference type="PANTHER" id="PTHR15492">
    <property type="entry name" value="CYCLIN D1-BINDING PROTEIN 1"/>
    <property type="match status" value="1"/>
</dbReference>
<dbReference type="OrthoDB" id="4088536at2759"/>
<dbReference type="PANTHER" id="PTHR15492:SF1">
    <property type="entry name" value="CYCLIN-D1-BINDING PROTEIN 1"/>
    <property type="match status" value="1"/>
</dbReference>
<sequence length="389" mass="43084">MVDTEKKASDDLAILKSTVETIKNLIQQLQAPAKAPEDVKEGSSSEETEQSKHADVNAIDLAHDSASLIKAHSTKLSLLIINKPFTASAINKVLRELVAGPLPGLASAVEICNAAKYTKAMSEELQWRVKKVLTELSTLINAIPLDGKILSDDKKNGTGKSSGKGSLASTGVVWDACDSVIGLKTLGVAGLAMKKAEEYRDLVKDALEELQAWAEEESDDDDDDEDENSGDEDDEKKDPQDIVDDLFGSQSHIPKDDPEKIREKLESSTKRLRLIILMYQAVEKRRLKTLPHLPHPELPTQLKEKSSEDPGIVECLDEVLVRMKKITNLTDDLASAFYDLDSAAIDKLMDETWFTGFATVELLIKNWEGQKDDFTTWAYKFQLAMKKGW</sequence>
<feature type="compositionally biased region" description="Basic and acidic residues" evidence="1">
    <location>
        <begin position="253"/>
        <end position="262"/>
    </location>
</feature>
<feature type="domain" description="Cyclin-D1-binding protein 1-like N-terminal" evidence="2">
    <location>
        <begin position="65"/>
        <end position="215"/>
    </location>
</feature>
<dbReference type="FunFam" id="1.20.1410.10:FF:000015">
    <property type="entry name" value="WGS project CABT00000000 data, contig 2.10"/>
    <property type="match status" value="1"/>
</dbReference>
<evidence type="ECO:0000313" key="4">
    <source>
        <dbReference type="Proteomes" id="UP000177798"/>
    </source>
</evidence>
<organism evidence="3 4">
    <name type="scientific">Sclerotinia sclerotiorum (strain ATCC 18683 / 1980 / Ss-1)</name>
    <name type="common">White mold</name>
    <name type="synonym">Whetzelinia sclerotiorum</name>
    <dbReference type="NCBI Taxonomy" id="665079"/>
    <lineage>
        <taxon>Eukaryota</taxon>
        <taxon>Fungi</taxon>
        <taxon>Dikarya</taxon>
        <taxon>Ascomycota</taxon>
        <taxon>Pezizomycotina</taxon>
        <taxon>Leotiomycetes</taxon>
        <taxon>Helotiales</taxon>
        <taxon>Sclerotiniaceae</taxon>
        <taxon>Sclerotinia</taxon>
    </lineage>
</organism>
<feature type="region of interest" description="Disordered" evidence="1">
    <location>
        <begin position="33"/>
        <end position="56"/>
    </location>
</feature>
<dbReference type="InterPro" id="IPR026907">
    <property type="entry name" value="GCIP-like"/>
</dbReference>